<protein>
    <submittedName>
        <fullName evidence="2">Uncharacterized protein</fullName>
    </submittedName>
</protein>
<keyword evidence="1" id="KW-0472">Membrane</keyword>
<accession>T4VP20</accession>
<dbReference type="Proteomes" id="UP000015688">
    <property type="component" value="Unassembled WGS sequence"/>
</dbReference>
<dbReference type="AlphaFoldDB" id="T4VP20"/>
<comment type="caution">
    <text evidence="2">The sequence shown here is derived from an EMBL/GenBank/DDBJ whole genome shotgun (WGS) entry which is preliminary data.</text>
</comment>
<organism evidence="2 3">
    <name type="scientific">Paraclostridium bifermentans ATCC 638 = DSM 14991</name>
    <dbReference type="NCBI Taxonomy" id="1233171"/>
    <lineage>
        <taxon>Bacteria</taxon>
        <taxon>Bacillati</taxon>
        <taxon>Bacillota</taxon>
        <taxon>Clostridia</taxon>
        <taxon>Peptostreptococcales</taxon>
        <taxon>Peptostreptococcaceae</taxon>
        <taxon>Paraclostridium</taxon>
    </lineage>
</organism>
<keyword evidence="1" id="KW-1133">Transmembrane helix</keyword>
<feature type="transmembrane region" description="Helical" evidence="1">
    <location>
        <begin position="41"/>
        <end position="60"/>
    </location>
</feature>
<proteinExistence type="predicted"/>
<dbReference type="PATRIC" id="fig|1233171.3.peg.1715"/>
<dbReference type="EMBL" id="AVNC01000015">
    <property type="protein sequence ID" value="EQK42880.1"/>
    <property type="molecule type" value="Genomic_DNA"/>
</dbReference>
<reference evidence="2 3" key="1">
    <citation type="submission" date="2013-06" db="EMBL/GenBank/DDBJ databases">
        <authorList>
            <person name="Walk S."/>
            <person name="Aronoff D."/>
            <person name="Young V.Y."/>
            <person name="Marsh J."/>
            <person name="Harrison L."/>
            <person name="Daugherty S.C."/>
            <person name="Shefchek K.A."/>
            <person name="Hine E.E."/>
            <person name="Tallon L.J."/>
            <person name="Sadzewicz L.K."/>
            <person name="Rasko D.A."/>
        </authorList>
    </citation>
    <scope>NUCLEOTIDE SEQUENCE [LARGE SCALE GENOMIC DNA]</scope>
    <source>
        <strain evidence="2 3">ATCC 638</strain>
    </source>
</reference>
<evidence type="ECO:0000313" key="3">
    <source>
        <dbReference type="Proteomes" id="UP000015688"/>
    </source>
</evidence>
<sequence>MVWDKLDSQSFIIKSFLKINLMYYWSTISAYNLNNNIIHETVMYVLISTVILIPLSYIILRREEIK</sequence>
<evidence type="ECO:0000313" key="2">
    <source>
        <dbReference type="EMBL" id="EQK42880.1"/>
    </source>
</evidence>
<keyword evidence="1" id="KW-0812">Transmembrane</keyword>
<gene>
    <name evidence="2" type="ORF">C672_1824</name>
</gene>
<name>T4VP20_PARBF</name>
<evidence type="ECO:0000256" key="1">
    <source>
        <dbReference type="SAM" id="Phobius"/>
    </source>
</evidence>